<dbReference type="PROSITE" id="PS50109">
    <property type="entry name" value="HIS_KIN"/>
    <property type="match status" value="1"/>
</dbReference>
<dbReference type="SUPFAM" id="SSF50341">
    <property type="entry name" value="CheW-like"/>
    <property type="match status" value="1"/>
</dbReference>
<feature type="modified residue" description="Phosphohistidine" evidence="6">
    <location>
        <position position="48"/>
    </location>
</feature>
<dbReference type="Proteomes" id="UP001058003">
    <property type="component" value="Chromosome"/>
</dbReference>
<dbReference type="KEGG" id="daur:Daura_14700"/>
<evidence type="ECO:0000256" key="2">
    <source>
        <dbReference type="ARBA" id="ARBA00012438"/>
    </source>
</evidence>
<evidence type="ECO:0000313" key="14">
    <source>
        <dbReference type="Proteomes" id="UP001058003"/>
    </source>
</evidence>
<evidence type="ECO:0000256" key="1">
    <source>
        <dbReference type="ARBA" id="ARBA00000085"/>
    </source>
</evidence>
<proteinExistence type="predicted"/>
<keyword evidence="8" id="KW-0175">Coiled coil</keyword>
<evidence type="ECO:0000256" key="5">
    <source>
        <dbReference type="ARBA" id="ARBA00022777"/>
    </source>
</evidence>
<reference evidence="13" key="1">
    <citation type="submission" date="2021-04" db="EMBL/GenBank/DDBJ databases">
        <title>Dactylosporangium aurantiacum NRRL B-8018 full assembly.</title>
        <authorList>
            <person name="Hartkoorn R.C."/>
            <person name="Beaudoing E."/>
            <person name="Hot D."/>
        </authorList>
    </citation>
    <scope>NUCLEOTIDE SEQUENCE</scope>
    <source>
        <strain evidence="13">NRRL B-8018</strain>
    </source>
</reference>
<dbReference type="SMART" id="SM00260">
    <property type="entry name" value="CheW"/>
    <property type="match status" value="1"/>
</dbReference>
<dbReference type="SUPFAM" id="SSF55874">
    <property type="entry name" value="ATPase domain of HSP90 chaperone/DNA topoisomerase II/histidine kinase"/>
    <property type="match status" value="1"/>
</dbReference>
<dbReference type="OrthoDB" id="9803176at2"/>
<dbReference type="EC" id="2.7.13.3" evidence="2"/>
<feature type="domain" description="HPt" evidence="12">
    <location>
        <begin position="1"/>
        <end position="105"/>
    </location>
</feature>
<dbReference type="PANTHER" id="PTHR43395">
    <property type="entry name" value="SENSOR HISTIDINE KINASE CHEA"/>
    <property type="match status" value="1"/>
</dbReference>
<dbReference type="SMART" id="SM00448">
    <property type="entry name" value="REC"/>
    <property type="match status" value="1"/>
</dbReference>
<comment type="catalytic activity">
    <reaction evidence="1">
        <text>ATP + protein L-histidine = ADP + protein N-phospho-L-histidine.</text>
        <dbReference type="EC" id="2.7.13.3"/>
    </reaction>
</comment>
<keyword evidence="4" id="KW-0808">Transferase</keyword>
<dbReference type="GO" id="GO:0004673">
    <property type="term" value="F:protein histidine kinase activity"/>
    <property type="evidence" value="ECO:0007669"/>
    <property type="project" value="UniProtKB-EC"/>
</dbReference>
<dbReference type="Gene3D" id="3.40.50.2300">
    <property type="match status" value="1"/>
</dbReference>
<evidence type="ECO:0000256" key="7">
    <source>
        <dbReference type="PROSITE-ProRule" id="PRU00169"/>
    </source>
</evidence>
<evidence type="ECO:0000256" key="8">
    <source>
        <dbReference type="SAM" id="Coils"/>
    </source>
</evidence>
<evidence type="ECO:0000256" key="6">
    <source>
        <dbReference type="PROSITE-ProRule" id="PRU00110"/>
    </source>
</evidence>
<dbReference type="EMBL" id="CP073767">
    <property type="protein sequence ID" value="UWZ59550.1"/>
    <property type="molecule type" value="Genomic_DNA"/>
</dbReference>
<dbReference type="SMART" id="SM00387">
    <property type="entry name" value="HATPase_c"/>
    <property type="match status" value="1"/>
</dbReference>
<dbReference type="SMART" id="SM00073">
    <property type="entry name" value="HPT"/>
    <property type="match status" value="1"/>
</dbReference>
<sequence length="700" mass="72467">MARDPLRYFRIEARELVDQLSQGVLDLTGDGGDGADREPVARLLRHAHTLKGAARVVRQRDIADAAHEVEELLVAHRDGAVPVPPETVGALLTLTDRLTILVGALRPPGADAPQAPGMDAPQAPEAPAPAAAAESAPAAPVRGDSADIDELLDAVGEAHARFAPLRRQVATVDRARRAADAITEQLRIRGGHDGADGRSAAMVTRLAADLTALGRQLTETVEQVERELDDIRGRAERLRLVPVVTVLTTLHRAVYDAAAAEGKKVVFDSGGGDLRLDPHVLSLAAGALLHVVRNAVSHGVETEPERLAAGKPAAGRVSVEVHRRGTNAAFRCRDDGRGFDLGAVRAQAEARGLVTSGAEADVRELMRLLMHGGISTAGEVTGISGRGIGLDAVRDVAEQLGGEVSVSTDPGRGTTVELVVPLSLVSLSGLVVEAAGTLASLPLDTVRTCVLLGAVEAAAAVAAGALAHDGQVIAYLPLARVLVPAQRQAAAGGAVAVILTAGERTVAVGVDRLLGTSALVVRPLPDLAPAGAVVSGLSIDAEGNPRIVLDPHGLAAAAGRVAGGGAEGDGTEASAPARDPILVVDDSLTTRMLERSILESAGYQVELAASAEEALERVKSRRYALFLVDIDMPGMDGFTFVTVTRADPVLRGTPAILVSSRASAEDRRRGAEAGASAYMVKSEFDQEELLGHIRELVGAP</sequence>
<dbReference type="PROSITE" id="PS50894">
    <property type="entry name" value="HPT"/>
    <property type="match status" value="1"/>
</dbReference>
<dbReference type="Gene3D" id="3.30.565.10">
    <property type="entry name" value="Histidine kinase-like ATPase, C-terminal domain"/>
    <property type="match status" value="1"/>
</dbReference>
<dbReference type="Pfam" id="PF01584">
    <property type="entry name" value="CheW"/>
    <property type="match status" value="1"/>
</dbReference>
<name>A0A9Q9IUA2_9ACTN</name>
<feature type="domain" description="Response regulatory" evidence="11">
    <location>
        <begin position="580"/>
        <end position="696"/>
    </location>
</feature>
<gene>
    <name evidence="13" type="ORF">Daura_14700</name>
</gene>
<dbReference type="SUPFAM" id="SSF47226">
    <property type="entry name" value="Histidine-containing phosphotransfer domain, HPT domain"/>
    <property type="match status" value="1"/>
</dbReference>
<dbReference type="InterPro" id="IPR036061">
    <property type="entry name" value="CheW-like_dom_sf"/>
</dbReference>
<feature type="compositionally biased region" description="Low complexity" evidence="9">
    <location>
        <begin position="120"/>
        <end position="140"/>
    </location>
</feature>
<dbReference type="SUPFAM" id="SSF52172">
    <property type="entry name" value="CheY-like"/>
    <property type="match status" value="1"/>
</dbReference>
<evidence type="ECO:0000256" key="3">
    <source>
        <dbReference type="ARBA" id="ARBA00022553"/>
    </source>
</evidence>
<dbReference type="GO" id="GO:0000160">
    <property type="term" value="P:phosphorelay signal transduction system"/>
    <property type="evidence" value="ECO:0007669"/>
    <property type="project" value="InterPro"/>
</dbReference>
<keyword evidence="5" id="KW-0418">Kinase</keyword>
<dbReference type="Pfam" id="PF01627">
    <property type="entry name" value="Hpt"/>
    <property type="match status" value="1"/>
</dbReference>
<evidence type="ECO:0000256" key="9">
    <source>
        <dbReference type="SAM" id="MobiDB-lite"/>
    </source>
</evidence>
<dbReference type="InterPro" id="IPR003594">
    <property type="entry name" value="HATPase_dom"/>
</dbReference>
<evidence type="ECO:0000256" key="4">
    <source>
        <dbReference type="ARBA" id="ARBA00022679"/>
    </source>
</evidence>
<evidence type="ECO:0000259" key="11">
    <source>
        <dbReference type="PROSITE" id="PS50110"/>
    </source>
</evidence>
<dbReference type="InterPro" id="IPR036890">
    <property type="entry name" value="HATPase_C_sf"/>
</dbReference>
<dbReference type="AlphaFoldDB" id="A0A9Q9IUA2"/>
<keyword evidence="14" id="KW-1185">Reference proteome</keyword>
<dbReference type="InterPro" id="IPR008207">
    <property type="entry name" value="Sig_transdc_His_kin_Hpt_dom"/>
</dbReference>
<dbReference type="InterPro" id="IPR036641">
    <property type="entry name" value="HPT_dom_sf"/>
</dbReference>
<feature type="modified residue" description="4-aspartylphosphate" evidence="7">
    <location>
        <position position="629"/>
    </location>
</feature>
<organism evidence="13 14">
    <name type="scientific">Dactylosporangium aurantiacum</name>
    <dbReference type="NCBI Taxonomy" id="35754"/>
    <lineage>
        <taxon>Bacteria</taxon>
        <taxon>Bacillati</taxon>
        <taxon>Actinomycetota</taxon>
        <taxon>Actinomycetes</taxon>
        <taxon>Micromonosporales</taxon>
        <taxon>Micromonosporaceae</taxon>
        <taxon>Dactylosporangium</taxon>
    </lineage>
</organism>
<dbReference type="Gene3D" id="1.20.120.160">
    <property type="entry name" value="HPT domain"/>
    <property type="match status" value="1"/>
</dbReference>
<dbReference type="PROSITE" id="PS50110">
    <property type="entry name" value="RESPONSE_REGULATORY"/>
    <property type="match status" value="1"/>
</dbReference>
<protein>
    <recommendedName>
        <fullName evidence="2">histidine kinase</fullName>
        <ecNumber evidence="2">2.7.13.3</ecNumber>
    </recommendedName>
</protein>
<accession>A0A9Q9IUA2</accession>
<dbReference type="InterPro" id="IPR011006">
    <property type="entry name" value="CheY-like_superfamily"/>
</dbReference>
<dbReference type="InterPro" id="IPR051315">
    <property type="entry name" value="Bact_Chemotaxis_CheA"/>
</dbReference>
<evidence type="ECO:0000259" key="10">
    <source>
        <dbReference type="PROSITE" id="PS50109"/>
    </source>
</evidence>
<dbReference type="InterPro" id="IPR001789">
    <property type="entry name" value="Sig_transdc_resp-reg_receiver"/>
</dbReference>
<dbReference type="InterPro" id="IPR002545">
    <property type="entry name" value="CheW-lke_dom"/>
</dbReference>
<feature type="region of interest" description="Disordered" evidence="9">
    <location>
        <begin position="109"/>
        <end position="142"/>
    </location>
</feature>
<keyword evidence="3 7" id="KW-0597">Phosphoprotein</keyword>
<dbReference type="Pfam" id="PF00072">
    <property type="entry name" value="Response_reg"/>
    <property type="match status" value="1"/>
</dbReference>
<dbReference type="PANTHER" id="PTHR43395:SF1">
    <property type="entry name" value="CHEMOTAXIS PROTEIN CHEA"/>
    <property type="match status" value="1"/>
</dbReference>
<dbReference type="Pfam" id="PF02518">
    <property type="entry name" value="HATPase_c"/>
    <property type="match status" value="1"/>
</dbReference>
<dbReference type="CDD" id="cd00088">
    <property type="entry name" value="HPT"/>
    <property type="match status" value="1"/>
</dbReference>
<feature type="domain" description="Histidine kinase" evidence="10">
    <location>
        <begin position="217"/>
        <end position="424"/>
    </location>
</feature>
<dbReference type="GO" id="GO:0006935">
    <property type="term" value="P:chemotaxis"/>
    <property type="evidence" value="ECO:0007669"/>
    <property type="project" value="InterPro"/>
</dbReference>
<dbReference type="FunFam" id="3.30.565.10:FF:000016">
    <property type="entry name" value="Chemotaxis protein CheA, putative"/>
    <property type="match status" value="1"/>
</dbReference>
<dbReference type="Gene3D" id="2.30.30.40">
    <property type="entry name" value="SH3 Domains"/>
    <property type="match status" value="1"/>
</dbReference>
<dbReference type="InterPro" id="IPR005467">
    <property type="entry name" value="His_kinase_dom"/>
</dbReference>
<feature type="coiled-coil region" evidence="8">
    <location>
        <begin position="207"/>
        <end position="241"/>
    </location>
</feature>
<evidence type="ECO:0000313" key="13">
    <source>
        <dbReference type="EMBL" id="UWZ59550.1"/>
    </source>
</evidence>
<evidence type="ECO:0000259" key="12">
    <source>
        <dbReference type="PROSITE" id="PS50894"/>
    </source>
</evidence>